<dbReference type="Proteomes" id="UP001387447">
    <property type="component" value="Unassembled WGS sequence"/>
</dbReference>
<dbReference type="InterPro" id="IPR048033">
    <property type="entry name" value="HetZ-rel_2"/>
</dbReference>
<evidence type="ECO:0000313" key="2">
    <source>
        <dbReference type="Proteomes" id="UP001387447"/>
    </source>
</evidence>
<comment type="caution">
    <text evidence="1">The sequence shown here is derived from an EMBL/GenBank/DDBJ whole genome shotgun (WGS) entry which is preliminary data.</text>
</comment>
<accession>A0ABU9EGS2</accession>
<dbReference type="RefSeq" id="WP_006620678.1">
    <property type="nucleotide sequence ID" value="NZ_JBBWYZ010000003.1"/>
</dbReference>
<dbReference type="NCBIfam" id="NF037965">
    <property type="entry name" value="HetZ_rel_2"/>
    <property type="match status" value="1"/>
</dbReference>
<name>A0ABU9EGS2_LIMFS</name>
<dbReference type="EMBL" id="JBBWYZ010000003">
    <property type="protein sequence ID" value="MEK9510896.1"/>
    <property type="molecule type" value="Genomic_DNA"/>
</dbReference>
<reference evidence="1 2" key="1">
    <citation type="journal article" date="2024" name="Front. Microbiol.">
        <title>Transcriptomic insights into the dominance of two phototrophs throughout the water column of a tropical hypersaline-alkaline crater lake (Dziani Dzaha, Mayotte).</title>
        <authorList>
            <person name="Duperron S."/>
            <person name="Halary S."/>
            <person name="Bouly J.-P."/>
            <person name="Roussel T."/>
            <person name="Hugoni M."/>
            <person name="Bruto M."/>
            <person name="Oger P."/>
            <person name="Duval C."/>
            <person name="Woo A."/>
            <person name="Jezequiel D."/>
            <person name="Ader M."/>
            <person name="Leboulanger C."/>
            <person name="Agogue H."/>
            <person name="Grossi V."/>
            <person name="Trousselier M."/>
            <person name="Bernard C."/>
        </authorList>
    </citation>
    <scope>NUCLEOTIDE SEQUENCE [LARGE SCALE GENOMIC DNA]</scope>
    <source>
        <strain evidence="1 2">PMC 851.14</strain>
    </source>
</reference>
<sequence>MLRYCQTLEKHWLSRLQNDYPQASPDTWSSVVVWLLGENPDRWDSLEPDRRPALEAGLNFRYRILKERYWGVSSDQAYRNLMQRLGGLVILRQKIQTWVATSRDRQRQVVDVLQEIIQNMLDRDRYLKQQIQWIAECTDDPRLRNSLLLTTVEEYCLRPIRNQPLLVYRFVNYLYRSHRGGLTQVPTGEWVKQVSEEIVLGDHDEPISLLDDSAIAQYQESQYLEEQKAQRVFIQKEFQTYLRENVDPIAAQWLELYLRGYTQEAIAEKLQLPIKQVYRMREKVGYHAIRNFAVKIAPELVMDWLGISLANHRLGLTPSQWEKFYQDLTPTQRRLIDLLKANNSIDAIAKTLKTKVSRIYSEWSKIYLAAQVIRNSDNPPTA</sequence>
<evidence type="ECO:0000313" key="1">
    <source>
        <dbReference type="EMBL" id="MEK9510896.1"/>
    </source>
</evidence>
<gene>
    <name evidence="1" type="ORF">AAEJ74_04140</name>
</gene>
<proteinExistence type="predicted"/>
<keyword evidence="2" id="KW-1185">Reference proteome</keyword>
<protein>
    <submittedName>
        <fullName evidence="1">HetZ-related protein 2</fullName>
    </submittedName>
</protein>
<organism evidence="1 2">
    <name type="scientific">Limnospira fusiformis PMC 851.14</name>
    <dbReference type="NCBI Taxonomy" id="2219512"/>
    <lineage>
        <taxon>Bacteria</taxon>
        <taxon>Bacillati</taxon>
        <taxon>Cyanobacteriota</taxon>
        <taxon>Cyanophyceae</taxon>
        <taxon>Oscillatoriophycideae</taxon>
        <taxon>Oscillatoriales</taxon>
        <taxon>Sirenicapillariaceae</taxon>
        <taxon>Limnospira</taxon>
    </lineage>
</organism>